<evidence type="ECO:0000259" key="1">
    <source>
        <dbReference type="Pfam" id="PF19745"/>
    </source>
</evidence>
<proteinExistence type="predicted"/>
<dbReference type="PANTHER" id="PTHR13132">
    <property type="entry name" value="ALPHA- 1,6 -FUCOSYLTRANSFERASE"/>
    <property type="match status" value="1"/>
</dbReference>
<dbReference type="Gene3D" id="3.40.50.11350">
    <property type="match status" value="1"/>
</dbReference>
<dbReference type="InterPro" id="IPR045573">
    <property type="entry name" value="Fut8_N_cat"/>
</dbReference>
<accession>A0A7S4EUS7</accession>
<protein>
    <recommendedName>
        <fullName evidence="1">Alpha-(1,6)-fucosyltransferase N- and catalytic domain-containing protein</fullName>
    </recommendedName>
</protein>
<dbReference type="EMBL" id="HBIZ01011739">
    <property type="protein sequence ID" value="CAE0754450.1"/>
    <property type="molecule type" value="Transcribed_RNA"/>
</dbReference>
<dbReference type="PANTHER" id="PTHR13132:SF29">
    <property type="entry name" value="ALPHA-(1,6)-FUCOSYLTRANSFERASE"/>
    <property type="match status" value="1"/>
</dbReference>
<dbReference type="GO" id="GO:0046921">
    <property type="term" value="F:alpha-(1-&gt;6)-fucosyltransferase activity"/>
    <property type="evidence" value="ECO:0007669"/>
    <property type="project" value="TreeGrafter"/>
</dbReference>
<dbReference type="GO" id="GO:0006487">
    <property type="term" value="P:protein N-linked glycosylation"/>
    <property type="evidence" value="ECO:0007669"/>
    <property type="project" value="TreeGrafter"/>
</dbReference>
<name>A0A7S4EUS7_CHRCT</name>
<dbReference type="AlphaFoldDB" id="A0A7S4EUS7"/>
<dbReference type="Pfam" id="PF19745">
    <property type="entry name" value="FUT8_N_cat"/>
    <property type="match status" value="1"/>
</dbReference>
<organism evidence="2">
    <name type="scientific">Chrysotila carterae</name>
    <name type="common">Marine alga</name>
    <name type="synonym">Syracosphaera carterae</name>
    <dbReference type="NCBI Taxonomy" id="13221"/>
    <lineage>
        <taxon>Eukaryota</taxon>
        <taxon>Haptista</taxon>
        <taxon>Haptophyta</taxon>
        <taxon>Prymnesiophyceae</taxon>
        <taxon>Isochrysidales</taxon>
        <taxon>Isochrysidaceae</taxon>
        <taxon>Chrysotila</taxon>
    </lineage>
</organism>
<evidence type="ECO:0000313" key="2">
    <source>
        <dbReference type="EMBL" id="CAE0754450.1"/>
    </source>
</evidence>
<reference evidence="2" key="1">
    <citation type="submission" date="2021-01" db="EMBL/GenBank/DDBJ databases">
        <authorList>
            <person name="Corre E."/>
            <person name="Pelletier E."/>
            <person name="Niang G."/>
            <person name="Scheremetjew M."/>
            <person name="Finn R."/>
            <person name="Kale V."/>
            <person name="Holt S."/>
            <person name="Cochrane G."/>
            <person name="Meng A."/>
            <person name="Brown T."/>
            <person name="Cohen L."/>
        </authorList>
    </citation>
    <scope>NUCLEOTIDE SEQUENCE</scope>
    <source>
        <strain evidence="2">CCMP645</strain>
    </source>
</reference>
<sequence length="386" mass="42622">MSANIQLQTWIRWSSAPANCNERIVWSGSPAGIGSQLHSLADTLSVALSRGHARLDYDSICFNAQSHWLQCPHGSRQLFLAGGLNCTKASSCLSCYFIVPPPAASSCEKHSKIFRMSTNAADFKFLLRYPGPLNMSKFMSYAYLVDFLIRPNLEMQRLIALTADKALPWWGSRPFIGLHVRTGDKKREAPVHALSEYKVVLERVAMTSGINTVLLTGSLSDDEKRAYAKILASSSQGIRVSYIPSIAFSRFSCPGSIVLAFFVEVFLLRECSYFIGTQSSNVGRLVYELMAAKSHRLPLMHDMDNAFWFVAGDGIDMSNIFRKAYGHDAAVTSSLNAGKGHGATEKTNRHASNATLLRSPRSRALKEEGLSLLNASVTRDVLVQDW</sequence>
<feature type="domain" description="Alpha-(1,6)-fucosyltransferase N- and catalytic" evidence="1">
    <location>
        <begin position="143"/>
        <end position="293"/>
    </location>
</feature>
<gene>
    <name evidence="2" type="ORF">PCAR00345_LOCUS7037</name>
</gene>